<dbReference type="InterPro" id="IPR032774">
    <property type="entry name" value="WG_beta_rep"/>
</dbReference>
<dbReference type="Pfam" id="PF14903">
    <property type="entry name" value="WG_beta_rep"/>
    <property type="match status" value="2"/>
</dbReference>
<name>A0A3Q9IL82_9BACT</name>
<dbReference type="OrthoDB" id="1030920at2"/>
<sequence>MIRIGIFLFTCLLLFASCEERRIAIDALPFKVTRGNEWGFLGTDGTIRTINAFAYRPSAVVNERLSVPNDSGRYELYSFSGELKSVSPKSFVTIGYFFEEVTFAQEEKDGPLMVVDRFGKKVAVVDSYQGHGILMAHNFREGLALVYTNNGKYGYMDTRGEMVIKPVYDYAADFSEGLAVVGIADGEGRLAYQVINKQGGVQFYITLQNSRIQESFSCGYLMFKNLEQDYCGALDREGNVCLYLPTRVQEVMPFRYDAAVFWTESGVGVMDKSGKVLIPANYDDGRMIGDRRVALKLRGKWALFDFEGRPLSEFVYDWISDLDRYAFVCENGVYYLIDEGGQMVGPNKFSIIHWDQEAAREYPQVFMRHEAAKDSVMVGPVKEKKDVKPSREPVLSKARVIDKNSPFYREAKQVLDGGLQEEDASNRRVILNYMEHFRMAYLTKDIDFLEQLFSEEALIVVGTVIRKAPSNERLYLSSEQVRYSVKSKREYLYHLKMIFRRNQHIDVKFNDFTIKRHPTKKGIYGVSVKQSYKSDIYSDEGYLFLLWDFRDQTAPKIHVRTWQPRMMDEYTPLPEQEIFNIGSFNLE</sequence>
<dbReference type="Proteomes" id="UP000270673">
    <property type="component" value="Chromosome"/>
</dbReference>
<proteinExistence type="predicted"/>
<dbReference type="EMBL" id="CP032819">
    <property type="protein sequence ID" value="AZS28406.1"/>
    <property type="molecule type" value="Genomic_DNA"/>
</dbReference>
<dbReference type="SUPFAM" id="SSF69360">
    <property type="entry name" value="Cell wall binding repeat"/>
    <property type="match status" value="1"/>
</dbReference>
<dbReference type="PROSITE" id="PS51257">
    <property type="entry name" value="PROKAR_LIPOPROTEIN"/>
    <property type="match status" value="1"/>
</dbReference>
<dbReference type="PANTHER" id="PTHR37841">
    <property type="entry name" value="GLR2918 PROTEIN"/>
    <property type="match status" value="1"/>
</dbReference>
<dbReference type="PANTHER" id="PTHR37841:SF1">
    <property type="entry name" value="DUF3298 DOMAIN-CONTAINING PROTEIN"/>
    <property type="match status" value="1"/>
</dbReference>
<organism evidence="1 2">
    <name type="scientific">Butyricimonas faecalis</name>
    <dbReference type="NCBI Taxonomy" id="2093856"/>
    <lineage>
        <taxon>Bacteria</taxon>
        <taxon>Pseudomonadati</taxon>
        <taxon>Bacteroidota</taxon>
        <taxon>Bacteroidia</taxon>
        <taxon>Bacteroidales</taxon>
        <taxon>Odoribacteraceae</taxon>
        <taxon>Butyricimonas</taxon>
    </lineage>
</organism>
<evidence type="ECO:0000313" key="2">
    <source>
        <dbReference type="Proteomes" id="UP000270673"/>
    </source>
</evidence>
<gene>
    <name evidence="1" type="ORF">D8S85_01795</name>
</gene>
<dbReference type="KEGG" id="buy:D8S85_01795"/>
<keyword evidence="2" id="KW-1185">Reference proteome</keyword>
<dbReference type="RefSeq" id="WP_106624527.1">
    <property type="nucleotide sequence ID" value="NZ_CP032819.1"/>
</dbReference>
<dbReference type="AlphaFoldDB" id="A0A3Q9IL82"/>
<protein>
    <submittedName>
        <fullName evidence="1">WG repeat-containing protein</fullName>
    </submittedName>
</protein>
<accession>A0A3Q9IL82</accession>
<evidence type="ECO:0000313" key="1">
    <source>
        <dbReference type="EMBL" id="AZS28406.1"/>
    </source>
</evidence>
<reference evidence="1 2" key="1">
    <citation type="submission" date="2018-10" db="EMBL/GenBank/DDBJ databases">
        <title>Butyricimonas faecalis sp. nov., isolated from human faeces and emended description of the genus Butyricimonas.</title>
        <authorList>
            <person name="Le Roy T."/>
            <person name="Van der Smissen P."/>
            <person name="Paquot A."/>
            <person name="Delzenne N."/>
            <person name="Muccioli G."/>
            <person name="Collet J.-F."/>
            <person name="Cani P.D."/>
        </authorList>
    </citation>
    <scope>NUCLEOTIDE SEQUENCE [LARGE SCALE GENOMIC DNA]</scope>
    <source>
        <strain evidence="1 2">H184</strain>
    </source>
</reference>